<dbReference type="EMBL" id="CP034459">
    <property type="protein sequence ID" value="QBM89024.1"/>
    <property type="molecule type" value="Genomic_DNA"/>
</dbReference>
<proteinExistence type="predicted"/>
<evidence type="ECO:0000256" key="1">
    <source>
        <dbReference type="SAM" id="MobiDB-lite"/>
    </source>
</evidence>
<name>A0A4P6XT34_9ASCO</name>
<dbReference type="GO" id="GO:1990116">
    <property type="term" value="P:ribosome-associated ubiquitin-dependent protein catabolic process"/>
    <property type="evidence" value="ECO:0007669"/>
    <property type="project" value="TreeGrafter"/>
</dbReference>
<gene>
    <name evidence="2" type="primary">MPUL0D00830</name>
    <name evidence="2" type="ORF">METSCH_D00830</name>
</gene>
<accession>A0A4P6XT34</accession>
<evidence type="ECO:0000313" key="3">
    <source>
        <dbReference type="Proteomes" id="UP000292447"/>
    </source>
</evidence>
<organism evidence="2 3">
    <name type="scientific">Metschnikowia aff. pulcherrima</name>
    <dbReference type="NCBI Taxonomy" id="2163413"/>
    <lineage>
        <taxon>Eukaryota</taxon>
        <taxon>Fungi</taxon>
        <taxon>Dikarya</taxon>
        <taxon>Ascomycota</taxon>
        <taxon>Saccharomycotina</taxon>
        <taxon>Pichiomycetes</taxon>
        <taxon>Metschnikowiaceae</taxon>
        <taxon>Metschnikowia</taxon>
    </lineage>
</organism>
<feature type="region of interest" description="Disordered" evidence="1">
    <location>
        <begin position="107"/>
        <end position="137"/>
    </location>
</feature>
<keyword evidence="3" id="KW-1185">Reference proteome</keyword>
<dbReference type="AlphaFoldDB" id="A0A4P6XT34"/>
<dbReference type="GO" id="GO:1990112">
    <property type="term" value="C:RQC complex"/>
    <property type="evidence" value="ECO:0007669"/>
    <property type="project" value="TreeGrafter"/>
</dbReference>
<feature type="compositionally biased region" description="Basic and acidic residues" evidence="1">
    <location>
        <begin position="7"/>
        <end position="16"/>
    </location>
</feature>
<feature type="region of interest" description="Disordered" evidence="1">
    <location>
        <begin position="1"/>
        <end position="95"/>
    </location>
</feature>
<protein>
    <submittedName>
        <fullName evidence="2">Transcriptional repressor TCF25</fullName>
    </submittedName>
</protein>
<evidence type="ECO:0000313" key="2">
    <source>
        <dbReference type="EMBL" id="QBM89024.1"/>
    </source>
</evidence>
<feature type="compositionally biased region" description="Basic residues" evidence="1">
    <location>
        <begin position="74"/>
        <end position="87"/>
    </location>
</feature>
<dbReference type="InterPro" id="IPR006994">
    <property type="entry name" value="TCF25/Rqc1"/>
</dbReference>
<sequence>MSSRALRRLERQKAIESPEVASSEDERQPVQQSRVNAFALLNEGDESEHVLDQEQEKLEPILPETKPAVQNALRRSKKKRKGKKKTRVCSDEESLDNEDLDKFLEEVKKRDQVKAPQPGQTPESEEGENYETVLNGEEPPFNYADANFLRFTTSRLEQCIHLLSVDSVKNLDPDTELQNLFGKLSVDTIEDANSTTSLAASPEVLAQFKSLARITRGWGGKDHKGVPGTSRKLLLTRIRDDWLPTTQKPLYMDDLNKSEVVKSKVYKEENDDDRTVKIIELKVRNEDKLGIKYFKFKKLDTIRDRVANSRFFASVVMTPDPDSLMQLLQQSPYHVETLLQVSMVMLREGNNKATSNALIEKSLFVFDRSLNKHFHENLLNGKTELIRLPYEVFANRQFYLTLFRVISGLGERSTFYTALNYCKFLLALSPAEDPLGVRYFLDHYAILSENFQYLVEFVESNLTQAYTQWYTPGLAFSNVLALLHLKRGDDAKTALANAFSAHPRCAFELLRGIGLSEHLPPQPSKKHKNSFVELANETYLVRASILWKEQSHRKFLHDELMSLFATKETQESKSWLSGWFGDGKHDDNSDIPVNLIRFVVLSGENKVLAKIPEKVFERDDMLEYDVIPPKDENIYPEGEVKATDSMFDYLDHNIIGAIVQNRTAAQFEDFLGMEEPLQEVEQDQD</sequence>
<dbReference type="GO" id="GO:0072344">
    <property type="term" value="P:rescue of stalled ribosome"/>
    <property type="evidence" value="ECO:0007669"/>
    <property type="project" value="TreeGrafter"/>
</dbReference>
<dbReference type="PANTHER" id="PTHR22684">
    <property type="entry name" value="NULP1-RELATED"/>
    <property type="match status" value="1"/>
</dbReference>
<reference evidence="3" key="1">
    <citation type="submission" date="2019-03" db="EMBL/GenBank/DDBJ databases">
        <title>Snf2 controls pulcherriminic acid biosynthesis and connects pigmentation and antifungal activity of the yeast Metschnikowia pulcherrima.</title>
        <authorList>
            <person name="Gore-Lloyd D."/>
            <person name="Sumann I."/>
            <person name="Brachmann A.O."/>
            <person name="Schneeberger K."/>
            <person name="Ortiz-Merino R.A."/>
            <person name="Moreno-Beltran M."/>
            <person name="Schlaefli M."/>
            <person name="Kirner P."/>
            <person name="Santos Kron A."/>
            <person name="Wolfe K.H."/>
            <person name="Piel J."/>
            <person name="Ahrens C.H."/>
            <person name="Henk D."/>
            <person name="Freimoser F.M."/>
        </authorList>
    </citation>
    <scope>NUCLEOTIDE SEQUENCE [LARGE SCALE GENOMIC DNA]</scope>
    <source>
        <strain evidence="3">APC 1.2</strain>
    </source>
</reference>
<dbReference type="PANTHER" id="PTHR22684:SF0">
    <property type="entry name" value="RIBOSOME QUALITY CONTROL COMPLEX SUBUNIT TCF25"/>
    <property type="match status" value="1"/>
</dbReference>
<dbReference type="Proteomes" id="UP000292447">
    <property type="component" value="Chromosome IV"/>
</dbReference>
<feature type="compositionally biased region" description="Basic and acidic residues" evidence="1">
    <location>
        <begin position="47"/>
        <end position="59"/>
    </location>
</feature>
<dbReference type="STRING" id="2163413.A0A4P6XT34"/>
<dbReference type="Pfam" id="PF04910">
    <property type="entry name" value="Tcf25"/>
    <property type="match status" value="1"/>
</dbReference>